<reference evidence="2" key="2">
    <citation type="submission" date="2021-08" db="EMBL/GenBank/DDBJ databases">
        <authorList>
            <person name="Eriksson T."/>
        </authorList>
    </citation>
    <scope>NUCLEOTIDE SEQUENCE</scope>
    <source>
        <strain evidence="2">Stoneville</strain>
        <tissue evidence="2">Whole head</tissue>
    </source>
</reference>
<comment type="caution">
    <text evidence="2">The sequence shown here is derived from an EMBL/GenBank/DDBJ whole genome shotgun (WGS) entry which is preliminary data.</text>
</comment>
<feature type="region of interest" description="Disordered" evidence="1">
    <location>
        <begin position="364"/>
        <end position="390"/>
    </location>
</feature>
<protein>
    <submittedName>
        <fullName evidence="2">Uncharacterized protein</fullName>
    </submittedName>
</protein>
<dbReference type="EMBL" id="JABDTM020025764">
    <property type="protein sequence ID" value="KAH0812831.1"/>
    <property type="molecule type" value="Genomic_DNA"/>
</dbReference>
<feature type="region of interest" description="Disordered" evidence="1">
    <location>
        <begin position="465"/>
        <end position="500"/>
    </location>
</feature>
<feature type="region of interest" description="Disordered" evidence="1">
    <location>
        <begin position="179"/>
        <end position="221"/>
    </location>
</feature>
<name>A0A8J6HES3_TENMO</name>
<gene>
    <name evidence="2" type="ORF">GEV33_009960</name>
</gene>
<reference evidence="2" key="1">
    <citation type="journal article" date="2020" name="J Insects Food Feed">
        <title>The yellow mealworm (Tenebrio molitor) genome: a resource for the emerging insects as food and feed industry.</title>
        <authorList>
            <person name="Eriksson T."/>
            <person name="Andere A."/>
            <person name="Kelstrup H."/>
            <person name="Emery V."/>
            <person name="Picard C."/>
        </authorList>
    </citation>
    <scope>NUCLEOTIDE SEQUENCE</scope>
    <source>
        <strain evidence="2">Stoneville</strain>
        <tissue evidence="2">Whole head</tissue>
    </source>
</reference>
<evidence type="ECO:0000313" key="3">
    <source>
        <dbReference type="Proteomes" id="UP000719412"/>
    </source>
</evidence>
<dbReference type="Proteomes" id="UP000719412">
    <property type="component" value="Unassembled WGS sequence"/>
</dbReference>
<dbReference type="AlphaFoldDB" id="A0A8J6HES3"/>
<evidence type="ECO:0000256" key="1">
    <source>
        <dbReference type="SAM" id="MobiDB-lite"/>
    </source>
</evidence>
<organism evidence="2 3">
    <name type="scientific">Tenebrio molitor</name>
    <name type="common">Yellow mealworm beetle</name>
    <dbReference type="NCBI Taxonomy" id="7067"/>
    <lineage>
        <taxon>Eukaryota</taxon>
        <taxon>Metazoa</taxon>
        <taxon>Ecdysozoa</taxon>
        <taxon>Arthropoda</taxon>
        <taxon>Hexapoda</taxon>
        <taxon>Insecta</taxon>
        <taxon>Pterygota</taxon>
        <taxon>Neoptera</taxon>
        <taxon>Endopterygota</taxon>
        <taxon>Coleoptera</taxon>
        <taxon>Polyphaga</taxon>
        <taxon>Cucujiformia</taxon>
        <taxon>Tenebrionidae</taxon>
        <taxon>Tenebrio</taxon>
    </lineage>
</organism>
<sequence length="500" mass="57162">MSFVTFPPTKTEYNGCIFEVCTIGVVLENMSNISVTDDFVGLPTATPSGYSTHFSIERRIPPYEECVSVIDMGRWRWSRAIATKQREEVTKRFSLRQVILDNFTQEHFVQDGSKVIPVINKLKICSFPFRRLDEMGTKIKRAQTRTKLSWIMKWNVFARRLPHLLVFVYRRRENHSDLNAAAAPASTRQRRVAKEKSGHDNGETSMENRPKPEDTKTKDCASVEASKRVYTTTLQTFTVCSSKRRSGHVIGDDACKSRLMKIECWQSRFKFRTACHNNNRGKLNEFKAEDYSQPSATLSARSDEEASPHNCDYRVGGQDNGLRHVSCTIMTGTDASEERNLRTAVIQLRALQLSVEESSWRTFVEHGSPKCPESPRGREEKRRDASFEGERSKEMFPLSWNHEVDWSKQVGQRRNIITSLPRSRQGSIFATAMEMTPAILYFLWPGYLIKSIPFESKQEHCETRQKNRALSIRGHEDTPPGLPASRFTAGAVVNGDETRD</sequence>
<evidence type="ECO:0000313" key="2">
    <source>
        <dbReference type="EMBL" id="KAH0812831.1"/>
    </source>
</evidence>
<feature type="compositionally biased region" description="Basic and acidic residues" evidence="1">
    <location>
        <begin position="192"/>
        <end position="221"/>
    </location>
</feature>
<keyword evidence="3" id="KW-1185">Reference proteome</keyword>
<proteinExistence type="predicted"/>
<accession>A0A8J6HES3</accession>